<dbReference type="EMBL" id="CM029040">
    <property type="protein sequence ID" value="KAG2634169.1"/>
    <property type="molecule type" value="Genomic_DNA"/>
</dbReference>
<dbReference type="InterPro" id="IPR036691">
    <property type="entry name" value="Endo/exonu/phosph_ase_sf"/>
</dbReference>
<gene>
    <name evidence="1" type="ORF">PVAP13_2NG533121</name>
</gene>
<dbReference type="SUPFAM" id="SSF56219">
    <property type="entry name" value="DNase I-like"/>
    <property type="match status" value="1"/>
</dbReference>
<dbReference type="PANTHER" id="PTHR33710:SF71">
    <property type="entry name" value="ENDONUCLEASE_EXONUCLEASE_PHOSPHATASE DOMAIN-CONTAINING PROTEIN"/>
    <property type="match status" value="1"/>
</dbReference>
<evidence type="ECO:0000313" key="2">
    <source>
        <dbReference type="Proteomes" id="UP000823388"/>
    </source>
</evidence>
<proteinExistence type="predicted"/>
<dbReference type="Proteomes" id="UP000823388">
    <property type="component" value="Chromosome 2N"/>
</dbReference>
<name>A0A8T0VRH7_PANVG</name>
<dbReference type="PANTHER" id="PTHR33710">
    <property type="entry name" value="BNAC02G09200D PROTEIN"/>
    <property type="match status" value="1"/>
</dbReference>
<evidence type="ECO:0000313" key="1">
    <source>
        <dbReference type="EMBL" id="KAG2634169.1"/>
    </source>
</evidence>
<reference evidence="1" key="1">
    <citation type="submission" date="2020-05" db="EMBL/GenBank/DDBJ databases">
        <title>WGS assembly of Panicum virgatum.</title>
        <authorList>
            <person name="Lovell J.T."/>
            <person name="Jenkins J."/>
            <person name="Shu S."/>
            <person name="Juenger T.E."/>
            <person name="Schmutz J."/>
        </authorList>
    </citation>
    <scope>NUCLEOTIDE SEQUENCE</scope>
    <source>
        <strain evidence="1">AP13</strain>
    </source>
</reference>
<dbReference type="AlphaFoldDB" id="A0A8T0VRH7"/>
<organism evidence="1 2">
    <name type="scientific">Panicum virgatum</name>
    <name type="common">Blackwell switchgrass</name>
    <dbReference type="NCBI Taxonomy" id="38727"/>
    <lineage>
        <taxon>Eukaryota</taxon>
        <taxon>Viridiplantae</taxon>
        <taxon>Streptophyta</taxon>
        <taxon>Embryophyta</taxon>
        <taxon>Tracheophyta</taxon>
        <taxon>Spermatophyta</taxon>
        <taxon>Magnoliopsida</taxon>
        <taxon>Liliopsida</taxon>
        <taxon>Poales</taxon>
        <taxon>Poaceae</taxon>
        <taxon>PACMAD clade</taxon>
        <taxon>Panicoideae</taxon>
        <taxon>Panicodae</taxon>
        <taxon>Paniceae</taxon>
        <taxon>Panicinae</taxon>
        <taxon>Panicum</taxon>
        <taxon>Panicum sect. Hiantes</taxon>
    </lineage>
</organism>
<dbReference type="Gene3D" id="3.60.10.10">
    <property type="entry name" value="Endonuclease/exonuclease/phosphatase"/>
    <property type="match status" value="1"/>
</dbReference>
<accession>A0A8T0VRH7</accession>
<keyword evidence="2" id="KW-1185">Reference proteome</keyword>
<protein>
    <submittedName>
        <fullName evidence="1">Uncharacterized protein</fullName>
    </submittedName>
</protein>
<comment type="caution">
    <text evidence="1">The sequence shown here is derived from an EMBL/GenBank/DDBJ whole genome shotgun (WGS) entry which is preliminary data.</text>
</comment>
<sequence length="175" mass="20422">MLHFNEALSALGVVELPLHGQRFTWTNKQLSPLLERLDWFFTSQSWTNSFPITCVTTLIMETSDHSPCLISINTIIPKGKVFRFENYLMVHEHFLNIVQHGWALPTFQSDPAKAQLSSLKANIANVKLVLSFLGLLEEFRDLSLQEWNFRHILEQRLVSLLKQQKIYWKQRGTIR</sequence>